<dbReference type="InterPro" id="IPR036513">
    <property type="entry name" value="STAS_dom_sf"/>
</dbReference>
<dbReference type="Gene3D" id="3.30.750.24">
    <property type="entry name" value="STAS domain"/>
    <property type="match status" value="1"/>
</dbReference>
<reference evidence="3" key="1">
    <citation type="submission" date="2016-06" db="EMBL/GenBank/DDBJ databases">
        <authorList>
            <person name="Sutton G."/>
            <person name="Brinkac L."/>
            <person name="Sanka R."/>
            <person name="Adams M."/>
            <person name="Lau E."/>
            <person name="Sam S."/>
            <person name="Sreng N."/>
            <person name="Him V."/>
            <person name="Kerleguer A."/>
            <person name="Cheng S."/>
        </authorList>
    </citation>
    <scope>NUCLEOTIDE SEQUENCE [LARGE SCALE GENOMIC DNA]</scope>
    <source>
        <strain evidence="3">E1876</strain>
    </source>
</reference>
<dbReference type="AlphaFoldDB" id="A0A1A2NTG3"/>
<comment type="caution">
    <text evidence="2">The sequence shown here is derived from an EMBL/GenBank/DDBJ whole genome shotgun (WGS) entry which is preliminary data.</text>
</comment>
<protein>
    <recommendedName>
        <fullName evidence="1">MEDS domain-containing protein</fullName>
    </recommendedName>
</protein>
<gene>
    <name evidence="2" type="ORF">A5710_21965</name>
</gene>
<feature type="domain" description="MEDS" evidence="1">
    <location>
        <begin position="14"/>
        <end position="168"/>
    </location>
</feature>
<evidence type="ECO:0000313" key="2">
    <source>
        <dbReference type="EMBL" id="OBI29413.1"/>
    </source>
</evidence>
<name>A0A1A2NTG3_MYCSD</name>
<dbReference type="Pfam" id="PF14417">
    <property type="entry name" value="MEDS"/>
    <property type="match status" value="1"/>
</dbReference>
<proteinExistence type="predicted"/>
<dbReference type="EMBL" id="LZKG01000088">
    <property type="protein sequence ID" value="OBI29413.1"/>
    <property type="molecule type" value="Genomic_DNA"/>
</dbReference>
<dbReference type="InterPro" id="IPR025847">
    <property type="entry name" value="MEDS_domain"/>
</dbReference>
<evidence type="ECO:0000259" key="1">
    <source>
        <dbReference type="Pfam" id="PF14417"/>
    </source>
</evidence>
<sequence>MGTARADPSGEFGHIGWQYRDRDEFLCRAAEYIAIGLNLDQRVVYVGDDEPARLRASLAAAGLGAAADEVELKTLPEHFGFRGDVVDAESMAERYAAAAIAAVADGYSGLRVVIDVTPVVRTPAQRDAQSALEFLGDRRISTLPVAALCGYDISELGDAVAGLLCLHPGAGPTSVPFQLYTQPARRNAIALAGNLDAASEALFATTLQRILPLLSPGTLDIDARELEFIGHRQLVLLDRCCAAHDRVAVLRSNRPTVQRLFDIIGFDNVRIDTAV</sequence>
<dbReference type="OrthoDB" id="5179750at2"/>
<dbReference type="RefSeq" id="WP_064921779.1">
    <property type="nucleotide sequence ID" value="NZ_LZJK01000076.1"/>
</dbReference>
<organism evidence="2 3">
    <name type="scientific">Mycolicibacter sinensis (strain JDM601)</name>
    <name type="common">Mycobacterium sinense</name>
    <dbReference type="NCBI Taxonomy" id="875328"/>
    <lineage>
        <taxon>Bacteria</taxon>
        <taxon>Bacillati</taxon>
        <taxon>Actinomycetota</taxon>
        <taxon>Actinomycetes</taxon>
        <taxon>Mycobacteriales</taxon>
        <taxon>Mycobacteriaceae</taxon>
        <taxon>Mycolicibacter</taxon>
    </lineage>
</organism>
<accession>A0A1A2NTG3</accession>
<dbReference type="Proteomes" id="UP000093943">
    <property type="component" value="Unassembled WGS sequence"/>
</dbReference>
<evidence type="ECO:0000313" key="3">
    <source>
        <dbReference type="Proteomes" id="UP000093943"/>
    </source>
</evidence>
<dbReference type="SUPFAM" id="SSF52091">
    <property type="entry name" value="SpoIIaa-like"/>
    <property type="match status" value="1"/>
</dbReference>